<dbReference type="Pfam" id="PF00271">
    <property type="entry name" value="Helicase_C"/>
    <property type="match status" value="1"/>
</dbReference>
<dbReference type="SMART" id="SM00487">
    <property type="entry name" value="DEXDc"/>
    <property type="match status" value="1"/>
</dbReference>
<organism evidence="10 11">
    <name type="scientific">Discina gigas</name>
    <dbReference type="NCBI Taxonomy" id="1032678"/>
    <lineage>
        <taxon>Eukaryota</taxon>
        <taxon>Fungi</taxon>
        <taxon>Dikarya</taxon>
        <taxon>Ascomycota</taxon>
        <taxon>Pezizomycotina</taxon>
        <taxon>Pezizomycetes</taxon>
        <taxon>Pezizales</taxon>
        <taxon>Discinaceae</taxon>
        <taxon>Discina</taxon>
    </lineage>
</organism>
<dbReference type="InterPro" id="IPR048333">
    <property type="entry name" value="HA2_WH"/>
</dbReference>
<sequence length="1338" mass="148325">MPPKKPRLKPGANQGKKPATPPPPIGPSSAAKGKAVPTAPAPEERKLPTVQEIIGGKSWTGKLPQTLFYEYCVKAGWQKPDYAMKNEIGKGFISTVYIRTRNPKTLDLETISFRPPIELPNGLPLDPPPYQPTTLEARHYTATYALHRVSSMKSTHLLLPPTHRDYWAAFEDIKKQFVDRRKAWMYEADPFLTKREHEAAMAKAEKMRGGEVVKVVRREDGMMKGWQGVPVVDMGSEKRREVEKLVRKYHVWNPTGIEMPKAVQTEVVNELAALGFRKVHVEEACEWVKDREEALEWLLIHVPEDDLPPRFLPGNYVTGVTFSNIPLSQEYAAQRLCLNGYTLDLCCEALTLCSGSEPLAAETLQHILLHGHPPRPSSPTSEDLISFADPSTDFWAEEQTSLEAIWGAERYTRISPTQFRVLLSLPSDPAVPLPPKIFLEARRPTTGGWTAEYPETIPVLGIASEGDPPLPAHVKLSIIRQTAEFALGLRGEMMLFSLVDWVETAFTRIVANPGRLRDVSGAVTGRDPRASSPRSGAVKKRRAAKKRIDWTPGGDESERMFRAREARWNTLEQQARLEARRKLPAWNLQEELIDAVDSAQVTIVSGETGSGKSTQCVQFILDDLILRRLGHAANIVCTQPRRISALGLAERVSDERCGVVGGEIGYVIRGEARQKAGVTKVVFVTTGVLLRRLQMGDGLEDVSHVVVDEVHERSLDTDFLLILLKRILAVREDLRVILMSATLDAGVFAEYFGGEGKVRLVEIMGRMFPVEDYYLDQVILKTRFDGGGRPMYGLGDRINYNLIAATVAQIDEDLGEAEGGILIFLPGTMEIFRCLDAIRYLPDGTDRFHALPLHASLQPSEQRRVFPPAPHGRRKVIAATNVAETSITIQDVVAVIDTGRVKETSYDAENNMVKLLETWASVAACKQRRGRAGRVAAGACWKLYTRETEMKMPERPEPELKRVPLEQTCLGVKHMGVKDVRAFLASALTPPETMAVDGALKQLERMGAVRDEELTALGKHLAMIPADLRCGKLMVYGAIFGCLDAAVTIASVLTARSPFVAPVERREEAKAARVGFGEAQGDLLADCRAYEEWSEMRKTTGIRDVRRWCEDNFLNHHTLMDVASNRSQYIDSLKDIGFLSMDYYPGSESDSAYNYNGANNALVRGLIAGAFTPQIVRILLPEQKFASSSTGSVAVDPESRMIKYFTEENQRVFVHPGSTLFDVGGFAGDARFLGFGSKMANGRAGAEDGKVFLRDVTPINSYSVLLFGGDLAVDTMGRGITVDGWLKLRGWGRIGILVAQLRAMLDRVLEAKIDDPNMELRGNEVVSCVRRLIEGNGS</sequence>
<keyword evidence="5" id="KW-0067">ATP-binding</keyword>
<dbReference type="PROSITE" id="PS50908">
    <property type="entry name" value="RWD"/>
    <property type="match status" value="1"/>
</dbReference>
<dbReference type="Pfam" id="PF07717">
    <property type="entry name" value="OB_NTP_bind"/>
    <property type="match status" value="1"/>
</dbReference>
<dbReference type="SMART" id="SM00490">
    <property type="entry name" value="HELICc"/>
    <property type="match status" value="1"/>
</dbReference>
<dbReference type="CDD" id="cd17917">
    <property type="entry name" value="DEXHc_RHA-like"/>
    <property type="match status" value="1"/>
</dbReference>
<dbReference type="PANTHER" id="PTHR18934">
    <property type="entry name" value="ATP-DEPENDENT RNA HELICASE"/>
    <property type="match status" value="1"/>
</dbReference>
<dbReference type="CDD" id="cd23827">
    <property type="entry name" value="RWD_YLR419W-like"/>
    <property type="match status" value="1"/>
</dbReference>
<dbReference type="InterPro" id="IPR006575">
    <property type="entry name" value="RWD_dom"/>
</dbReference>
<feature type="region of interest" description="Disordered" evidence="6">
    <location>
        <begin position="1"/>
        <end position="48"/>
    </location>
</feature>
<dbReference type="PROSITE" id="PS00690">
    <property type="entry name" value="DEAH_ATP_HELICASE"/>
    <property type="match status" value="1"/>
</dbReference>
<dbReference type="InterPro" id="IPR009060">
    <property type="entry name" value="UBA-like_sf"/>
</dbReference>
<dbReference type="InterPro" id="IPR056328">
    <property type="entry name" value="DSRM_DHX29"/>
</dbReference>
<evidence type="ECO:0000259" key="9">
    <source>
        <dbReference type="PROSITE" id="PS51194"/>
    </source>
</evidence>
<name>A0ABR3GHS5_9PEZI</name>
<evidence type="ECO:0000313" key="11">
    <source>
        <dbReference type="Proteomes" id="UP001447188"/>
    </source>
</evidence>
<evidence type="ECO:0000256" key="4">
    <source>
        <dbReference type="ARBA" id="ARBA00022806"/>
    </source>
</evidence>
<keyword evidence="4 10" id="KW-0347">Helicase</keyword>
<evidence type="ECO:0000256" key="5">
    <source>
        <dbReference type="ARBA" id="ARBA00022840"/>
    </source>
</evidence>
<evidence type="ECO:0000256" key="2">
    <source>
        <dbReference type="ARBA" id="ARBA00022741"/>
    </source>
</evidence>
<feature type="domain" description="RWD" evidence="7">
    <location>
        <begin position="397"/>
        <end position="509"/>
    </location>
</feature>
<dbReference type="InterPro" id="IPR007502">
    <property type="entry name" value="Helicase-assoc_dom"/>
</dbReference>
<dbReference type="InterPro" id="IPR014001">
    <property type="entry name" value="Helicase_ATP-bd"/>
</dbReference>
<dbReference type="Pfam" id="PF05773">
    <property type="entry name" value="RWD"/>
    <property type="match status" value="1"/>
</dbReference>
<accession>A0ABR3GHS5</accession>
<dbReference type="InterPro" id="IPR002464">
    <property type="entry name" value="DNA/RNA_helicase_DEAH_CS"/>
</dbReference>
<proteinExistence type="predicted"/>
<reference evidence="10 11" key="1">
    <citation type="submission" date="2024-02" db="EMBL/GenBank/DDBJ databases">
        <title>Discinaceae phylogenomics.</title>
        <authorList>
            <person name="Dirks A.C."/>
            <person name="James T.Y."/>
        </authorList>
    </citation>
    <scope>NUCLEOTIDE SEQUENCE [LARGE SCALE GENOMIC DNA]</scope>
    <source>
        <strain evidence="10 11">ACD0624</strain>
    </source>
</reference>
<feature type="region of interest" description="Disordered" evidence="6">
    <location>
        <begin position="521"/>
        <end position="555"/>
    </location>
</feature>
<feature type="domain" description="Helicase ATP-binding" evidence="8">
    <location>
        <begin position="593"/>
        <end position="761"/>
    </location>
</feature>
<dbReference type="Pfam" id="PF21010">
    <property type="entry name" value="HA2_C"/>
    <property type="match status" value="1"/>
</dbReference>
<dbReference type="Proteomes" id="UP001447188">
    <property type="component" value="Unassembled WGS sequence"/>
</dbReference>
<dbReference type="InterPro" id="IPR059023">
    <property type="entry name" value="RNA_hel_CTD"/>
</dbReference>
<dbReference type="InterPro" id="IPR027417">
    <property type="entry name" value="P-loop_NTPase"/>
</dbReference>
<evidence type="ECO:0000256" key="1">
    <source>
        <dbReference type="ARBA" id="ARBA00012552"/>
    </source>
</evidence>
<dbReference type="PANTHER" id="PTHR18934:SF267">
    <property type="entry name" value="ATP-DEPENDENT RNA HELICASE YLR419W-RELATED"/>
    <property type="match status" value="1"/>
</dbReference>
<evidence type="ECO:0000259" key="8">
    <source>
        <dbReference type="PROSITE" id="PS51192"/>
    </source>
</evidence>
<dbReference type="SMART" id="SM00847">
    <property type="entry name" value="HA2"/>
    <property type="match status" value="1"/>
</dbReference>
<dbReference type="CDD" id="cd18791">
    <property type="entry name" value="SF2_C_RHA"/>
    <property type="match status" value="1"/>
</dbReference>
<dbReference type="Pfam" id="PF26026">
    <property type="entry name" value="RNA_hel_CTD"/>
    <property type="match status" value="1"/>
</dbReference>
<dbReference type="PROSITE" id="PS51192">
    <property type="entry name" value="HELICASE_ATP_BIND_1"/>
    <property type="match status" value="1"/>
</dbReference>
<dbReference type="Gene3D" id="3.40.50.300">
    <property type="entry name" value="P-loop containing nucleotide triphosphate hydrolases"/>
    <property type="match status" value="2"/>
</dbReference>
<gene>
    <name evidence="10" type="primary">ucp12</name>
    <name evidence="10" type="ORF">Q9L58_005551</name>
</gene>
<dbReference type="GO" id="GO:0003724">
    <property type="term" value="F:RNA helicase activity"/>
    <property type="evidence" value="ECO:0007669"/>
    <property type="project" value="UniProtKB-EC"/>
</dbReference>
<evidence type="ECO:0000256" key="3">
    <source>
        <dbReference type="ARBA" id="ARBA00022801"/>
    </source>
</evidence>
<protein>
    <recommendedName>
        <fullName evidence="1">RNA helicase</fullName>
        <ecNumber evidence="1">3.6.4.13</ecNumber>
    </recommendedName>
</protein>
<dbReference type="Pfam" id="PF24385">
    <property type="entry name" value="DSRM_DHX29"/>
    <property type="match status" value="1"/>
</dbReference>
<dbReference type="GO" id="GO:0016787">
    <property type="term" value="F:hydrolase activity"/>
    <property type="evidence" value="ECO:0007669"/>
    <property type="project" value="UniProtKB-KW"/>
</dbReference>
<dbReference type="EMBL" id="JBBBZM010000068">
    <property type="protein sequence ID" value="KAL0635503.1"/>
    <property type="molecule type" value="Genomic_DNA"/>
</dbReference>
<dbReference type="EC" id="3.6.4.13" evidence="1"/>
<keyword evidence="2" id="KW-0547">Nucleotide-binding</keyword>
<comment type="caution">
    <text evidence="10">The sequence shown here is derived from an EMBL/GenBank/DDBJ whole genome shotgun (WGS) entry which is preliminary data.</text>
</comment>
<evidence type="ECO:0000313" key="10">
    <source>
        <dbReference type="EMBL" id="KAL0635503.1"/>
    </source>
</evidence>
<dbReference type="Pfam" id="PF04408">
    <property type="entry name" value="WHD_HA2"/>
    <property type="match status" value="1"/>
</dbReference>
<dbReference type="SUPFAM" id="SSF54495">
    <property type="entry name" value="UBC-like"/>
    <property type="match status" value="1"/>
</dbReference>
<dbReference type="InterPro" id="IPR001650">
    <property type="entry name" value="Helicase_C-like"/>
</dbReference>
<dbReference type="PROSITE" id="PS51194">
    <property type="entry name" value="HELICASE_CTER"/>
    <property type="match status" value="1"/>
</dbReference>
<dbReference type="Pfam" id="PF00270">
    <property type="entry name" value="DEAD"/>
    <property type="match status" value="1"/>
</dbReference>
<dbReference type="Gene3D" id="1.20.120.1080">
    <property type="match status" value="1"/>
</dbReference>
<evidence type="ECO:0000256" key="6">
    <source>
        <dbReference type="SAM" id="MobiDB-lite"/>
    </source>
</evidence>
<evidence type="ECO:0000259" key="7">
    <source>
        <dbReference type="PROSITE" id="PS50908"/>
    </source>
</evidence>
<feature type="domain" description="Helicase C-terminal" evidence="9">
    <location>
        <begin position="809"/>
        <end position="976"/>
    </location>
</feature>
<dbReference type="SUPFAM" id="SSF52540">
    <property type="entry name" value="P-loop containing nucleoside triphosphate hydrolases"/>
    <property type="match status" value="1"/>
</dbReference>
<dbReference type="InterPro" id="IPR016135">
    <property type="entry name" value="UBQ-conjugating_enzyme/RWD"/>
</dbReference>
<dbReference type="InterPro" id="IPR011709">
    <property type="entry name" value="DEAD-box_helicase_OB_fold"/>
</dbReference>
<dbReference type="InterPro" id="IPR011545">
    <property type="entry name" value="DEAD/DEAH_box_helicase_dom"/>
</dbReference>
<dbReference type="SUPFAM" id="SSF46934">
    <property type="entry name" value="UBA-like"/>
    <property type="match status" value="1"/>
</dbReference>
<keyword evidence="11" id="KW-1185">Reference proteome</keyword>
<keyword evidence="3 10" id="KW-0378">Hydrolase</keyword>